<protein>
    <recommendedName>
        <fullName evidence="13">Calcium-dependent protein kinase</fullName>
    </recommendedName>
</protein>
<dbReference type="Pfam" id="PF13499">
    <property type="entry name" value="EF-hand_7"/>
    <property type="match status" value="2"/>
</dbReference>
<dbReference type="SUPFAM" id="SSF47473">
    <property type="entry name" value="EF-hand"/>
    <property type="match status" value="1"/>
</dbReference>
<keyword evidence="5" id="KW-0418">Kinase</keyword>
<dbReference type="Gene3D" id="1.10.238.10">
    <property type="entry name" value="EF-hand"/>
    <property type="match status" value="2"/>
</dbReference>
<dbReference type="InterPro" id="IPR018247">
    <property type="entry name" value="EF_Hand_1_Ca_BS"/>
</dbReference>
<name>A0AAU9IZU8_9CILI</name>
<evidence type="ECO:0000313" key="12">
    <source>
        <dbReference type="Proteomes" id="UP001162131"/>
    </source>
</evidence>
<comment type="caution">
    <text evidence="11">The sequence shown here is derived from an EMBL/GenBank/DDBJ whole genome shotgun (WGS) entry which is preliminary data.</text>
</comment>
<organism evidence="11 12">
    <name type="scientific">Blepharisma stoltei</name>
    <dbReference type="NCBI Taxonomy" id="1481888"/>
    <lineage>
        <taxon>Eukaryota</taxon>
        <taxon>Sar</taxon>
        <taxon>Alveolata</taxon>
        <taxon>Ciliophora</taxon>
        <taxon>Postciliodesmatophora</taxon>
        <taxon>Heterotrichea</taxon>
        <taxon>Heterotrichida</taxon>
        <taxon>Blepharismidae</taxon>
        <taxon>Blepharisma</taxon>
    </lineage>
</organism>
<reference evidence="11" key="1">
    <citation type="submission" date="2021-09" db="EMBL/GenBank/DDBJ databases">
        <authorList>
            <consortium name="AG Swart"/>
            <person name="Singh M."/>
            <person name="Singh A."/>
            <person name="Seah K."/>
            <person name="Emmerich C."/>
        </authorList>
    </citation>
    <scope>NUCLEOTIDE SEQUENCE</scope>
    <source>
        <strain evidence="11">ATCC30299</strain>
    </source>
</reference>
<dbReference type="InterPro" id="IPR000719">
    <property type="entry name" value="Prot_kinase_dom"/>
</dbReference>
<dbReference type="PROSITE" id="PS50011">
    <property type="entry name" value="PROTEIN_KINASE_DOM"/>
    <property type="match status" value="1"/>
</dbReference>
<dbReference type="PANTHER" id="PTHR24349">
    <property type="entry name" value="SERINE/THREONINE-PROTEIN KINASE"/>
    <property type="match status" value="1"/>
</dbReference>
<evidence type="ECO:0000256" key="7">
    <source>
        <dbReference type="ARBA" id="ARBA00022840"/>
    </source>
</evidence>
<keyword evidence="12" id="KW-1185">Reference proteome</keyword>
<evidence type="ECO:0000313" key="11">
    <source>
        <dbReference type="EMBL" id="CAG9316831.1"/>
    </source>
</evidence>
<evidence type="ECO:0000256" key="2">
    <source>
        <dbReference type="ARBA" id="ARBA00022527"/>
    </source>
</evidence>
<feature type="domain" description="EF-hand" evidence="10">
    <location>
        <begin position="217"/>
        <end position="248"/>
    </location>
</feature>
<evidence type="ECO:0000256" key="6">
    <source>
        <dbReference type="ARBA" id="ARBA00022837"/>
    </source>
</evidence>
<keyword evidence="3" id="KW-0808">Transferase</keyword>
<evidence type="ECO:0000259" key="10">
    <source>
        <dbReference type="PROSITE" id="PS50222"/>
    </source>
</evidence>
<dbReference type="PROSITE" id="PS00018">
    <property type="entry name" value="EF_HAND_1"/>
    <property type="match status" value="3"/>
</dbReference>
<dbReference type="GO" id="GO:0005509">
    <property type="term" value="F:calcium ion binding"/>
    <property type="evidence" value="ECO:0007669"/>
    <property type="project" value="InterPro"/>
</dbReference>
<comment type="similarity">
    <text evidence="8">Belongs to the protein kinase superfamily. Ser/Thr protein kinase family. CDPK subfamily.</text>
</comment>
<evidence type="ECO:0000256" key="8">
    <source>
        <dbReference type="ARBA" id="ARBA00024334"/>
    </source>
</evidence>
<proteinExistence type="inferred from homology"/>
<dbReference type="EMBL" id="CAJZBQ010000017">
    <property type="protein sequence ID" value="CAG9316831.1"/>
    <property type="molecule type" value="Genomic_DNA"/>
</dbReference>
<keyword evidence="6" id="KW-0106">Calcium</keyword>
<dbReference type="InterPro" id="IPR050205">
    <property type="entry name" value="CDPK_Ser/Thr_kinases"/>
</dbReference>
<evidence type="ECO:0000259" key="9">
    <source>
        <dbReference type="PROSITE" id="PS50011"/>
    </source>
</evidence>
<feature type="domain" description="EF-hand" evidence="10">
    <location>
        <begin position="181"/>
        <end position="216"/>
    </location>
</feature>
<evidence type="ECO:0000256" key="5">
    <source>
        <dbReference type="ARBA" id="ARBA00022777"/>
    </source>
</evidence>
<keyword evidence="2" id="KW-0723">Serine/threonine-protein kinase</keyword>
<keyword evidence="4" id="KW-0547">Nucleotide-binding</keyword>
<dbReference type="InterPro" id="IPR002048">
    <property type="entry name" value="EF_hand_dom"/>
</dbReference>
<evidence type="ECO:0000256" key="3">
    <source>
        <dbReference type="ARBA" id="ARBA00022679"/>
    </source>
</evidence>
<feature type="domain" description="EF-hand" evidence="10">
    <location>
        <begin position="110"/>
        <end position="145"/>
    </location>
</feature>
<dbReference type="InterPro" id="IPR011992">
    <property type="entry name" value="EF-hand-dom_pair"/>
</dbReference>
<dbReference type="Proteomes" id="UP001162131">
    <property type="component" value="Unassembled WGS sequence"/>
</dbReference>
<accession>A0AAU9IZU8</accession>
<feature type="domain" description="Protein kinase" evidence="9">
    <location>
        <begin position="1"/>
        <end position="65"/>
    </location>
</feature>
<evidence type="ECO:0000256" key="1">
    <source>
        <dbReference type="ARBA" id="ARBA00001946"/>
    </source>
</evidence>
<dbReference type="SMART" id="SM00054">
    <property type="entry name" value="EFh"/>
    <property type="match status" value="4"/>
</dbReference>
<dbReference type="InterPro" id="IPR011009">
    <property type="entry name" value="Kinase-like_dom_sf"/>
</dbReference>
<dbReference type="GO" id="GO:0005524">
    <property type="term" value="F:ATP binding"/>
    <property type="evidence" value="ECO:0007669"/>
    <property type="project" value="UniProtKB-KW"/>
</dbReference>
<dbReference type="Gene3D" id="1.10.510.10">
    <property type="entry name" value="Transferase(Phosphotransferase) domain 1"/>
    <property type="match status" value="1"/>
</dbReference>
<evidence type="ECO:0008006" key="13">
    <source>
        <dbReference type="Google" id="ProtNLM"/>
    </source>
</evidence>
<keyword evidence="7" id="KW-0067">ATP-binding</keyword>
<evidence type="ECO:0000256" key="4">
    <source>
        <dbReference type="ARBA" id="ARBA00022741"/>
    </source>
</evidence>
<gene>
    <name evidence="11" type="ORF">BSTOLATCC_MIC17464</name>
</gene>
<comment type="cofactor">
    <cofactor evidence="1">
        <name>Mg(2+)</name>
        <dbReference type="ChEBI" id="CHEBI:18420"/>
    </cofactor>
</comment>
<dbReference type="CDD" id="cd00051">
    <property type="entry name" value="EFh"/>
    <property type="match status" value="1"/>
</dbReference>
<dbReference type="PROSITE" id="PS50222">
    <property type="entry name" value="EF_HAND_2"/>
    <property type="match status" value="3"/>
</dbReference>
<dbReference type="AlphaFoldDB" id="A0AAU9IZU8"/>
<sequence length="256" mass="29642">MTQGKPPFQGTNSEDLLEKYGKGLSFNQENDILDSNELRDLLTKMLNYDYNTRITVEDALNHPWIQKNSQSLVSPSTNNEAITRLVEFTSKDKIARELFSFFKVNLTNQNDHRKFIDLFKNLDKNKDGQISKEELLDEIKNLDIKVQNRLKKILNSADLMEKGYIEFSEFLTACTDWNTDENIKRFEKAFKLCDKSGDGQLSLKELKASIKGIKSKEWAEFFGSVDFDRSGTISFEELKEFLFGKNRISPKYSKTV</sequence>
<dbReference type="SUPFAM" id="SSF56112">
    <property type="entry name" value="Protein kinase-like (PK-like)"/>
    <property type="match status" value="1"/>
</dbReference>
<dbReference type="GO" id="GO:0004674">
    <property type="term" value="F:protein serine/threonine kinase activity"/>
    <property type="evidence" value="ECO:0007669"/>
    <property type="project" value="UniProtKB-KW"/>
</dbReference>